<keyword evidence="5" id="KW-1185">Reference proteome</keyword>
<dbReference type="Pfam" id="PF05949">
    <property type="entry name" value="DUF881"/>
    <property type="match status" value="1"/>
</dbReference>
<feature type="coiled-coil region" evidence="2">
    <location>
        <begin position="69"/>
        <end position="96"/>
    </location>
</feature>
<comment type="similarity">
    <text evidence="1">Belongs to the UPF0749 family.</text>
</comment>
<reference evidence="5" key="1">
    <citation type="journal article" date="2019" name="Int. J. Syst. Evol. Microbiol.">
        <title>The Global Catalogue of Microorganisms (GCM) 10K type strain sequencing project: providing services to taxonomists for standard genome sequencing and annotation.</title>
        <authorList>
            <consortium name="The Broad Institute Genomics Platform"/>
            <consortium name="The Broad Institute Genome Sequencing Center for Infectious Disease"/>
            <person name="Wu L."/>
            <person name="Ma J."/>
        </authorList>
    </citation>
    <scope>NUCLEOTIDE SEQUENCE [LARGE SCALE GENOMIC DNA]</scope>
    <source>
        <strain evidence="5">CGMCC 1.15277</strain>
    </source>
</reference>
<dbReference type="PANTHER" id="PTHR37313">
    <property type="entry name" value="UPF0749 PROTEIN RV1825"/>
    <property type="match status" value="1"/>
</dbReference>
<sequence>MPEVEAARPPRHATQPALAQAARPNLSQTLLRPGRSQLVVALVLGLVGFSMVTQVQTRGGDQTYSSLRRADLVTMVEQLNAESARLRAEADELTRTKEQLASGVGAREVAAQENRKRLDALRILAGTVPATGPGIRIVIDDPAGQLGPEVLLNAVEEMRDAGAETMAINGTVRVVASTFFAKKADGLVVDGKQLVFPLVLDVIGDSHALDEAARFRGGLVSQVQSEQVGGTVTITEVNSLVISALHDPTTPQWARPA</sequence>
<dbReference type="Proteomes" id="UP001596266">
    <property type="component" value="Unassembled WGS sequence"/>
</dbReference>
<proteinExistence type="inferred from homology"/>
<dbReference type="EMBL" id="JBHSUA010000018">
    <property type="protein sequence ID" value="MFC6396958.1"/>
    <property type="molecule type" value="Genomic_DNA"/>
</dbReference>
<comment type="caution">
    <text evidence="4">The sequence shown here is derived from an EMBL/GenBank/DDBJ whole genome shotgun (WGS) entry which is preliminary data.</text>
</comment>
<evidence type="ECO:0000256" key="2">
    <source>
        <dbReference type="SAM" id="Coils"/>
    </source>
</evidence>
<gene>
    <name evidence="4" type="ORF">ACFP57_08180</name>
</gene>
<organism evidence="4 5">
    <name type="scientific">Luteococcus sanguinis</name>
    <dbReference type="NCBI Taxonomy" id="174038"/>
    <lineage>
        <taxon>Bacteria</taxon>
        <taxon>Bacillati</taxon>
        <taxon>Actinomycetota</taxon>
        <taxon>Actinomycetes</taxon>
        <taxon>Propionibacteriales</taxon>
        <taxon>Propionibacteriaceae</taxon>
        <taxon>Luteococcus</taxon>
    </lineage>
</organism>
<evidence type="ECO:0000256" key="1">
    <source>
        <dbReference type="ARBA" id="ARBA00009108"/>
    </source>
</evidence>
<protein>
    <submittedName>
        <fullName evidence="4">DUF881 domain-containing protein</fullName>
    </submittedName>
</protein>
<evidence type="ECO:0000256" key="3">
    <source>
        <dbReference type="SAM" id="MobiDB-lite"/>
    </source>
</evidence>
<accession>A0ABW1X1N9</accession>
<evidence type="ECO:0000313" key="5">
    <source>
        <dbReference type="Proteomes" id="UP001596266"/>
    </source>
</evidence>
<dbReference type="Gene3D" id="3.30.70.1880">
    <property type="entry name" value="Protein of unknown function DUF881"/>
    <property type="match status" value="1"/>
</dbReference>
<keyword evidence="2" id="KW-0175">Coiled coil</keyword>
<dbReference type="RefSeq" id="WP_343884841.1">
    <property type="nucleotide sequence ID" value="NZ_BAAAKI010000003.1"/>
</dbReference>
<dbReference type="InterPro" id="IPR010273">
    <property type="entry name" value="DUF881"/>
</dbReference>
<dbReference type="PANTHER" id="PTHR37313:SF2">
    <property type="entry name" value="UPF0749 PROTEIN YLXX"/>
    <property type="match status" value="1"/>
</dbReference>
<feature type="region of interest" description="Disordered" evidence="3">
    <location>
        <begin position="1"/>
        <end position="21"/>
    </location>
</feature>
<evidence type="ECO:0000313" key="4">
    <source>
        <dbReference type="EMBL" id="MFC6396958.1"/>
    </source>
</evidence>
<name>A0ABW1X1N9_9ACTN</name>